<protein>
    <recommendedName>
        <fullName evidence="2">Phage tail protein</fullName>
    </recommendedName>
</protein>
<evidence type="ECO:0000313" key="1">
    <source>
        <dbReference type="EMBL" id="EDH8304225.1"/>
    </source>
</evidence>
<dbReference type="InterPro" id="IPR057701">
    <property type="entry name" value="DUF7941"/>
</dbReference>
<dbReference type="EMBL" id="AAMIYH010000027">
    <property type="protein sequence ID" value="EDH8304225.1"/>
    <property type="molecule type" value="Genomic_DNA"/>
</dbReference>
<organism evidence="1">
    <name type="scientific">Salmonella enterica subsp. enterica serovar Chester</name>
    <dbReference type="NCBI Taxonomy" id="149386"/>
    <lineage>
        <taxon>Bacteria</taxon>
        <taxon>Pseudomonadati</taxon>
        <taxon>Pseudomonadota</taxon>
        <taxon>Gammaproteobacteria</taxon>
        <taxon>Enterobacterales</taxon>
        <taxon>Enterobacteriaceae</taxon>
        <taxon>Salmonella</taxon>
    </lineage>
</organism>
<gene>
    <name evidence="1" type="ORF">CB695_22435</name>
</gene>
<dbReference type="AlphaFoldDB" id="A0A635RBP5"/>
<name>A0A635RBP5_SALET</name>
<dbReference type="Pfam" id="PF25613">
    <property type="entry name" value="DUF7941"/>
    <property type="match status" value="1"/>
</dbReference>
<sequence length="176" mass="19691">MAATNQMMLVALYNAANTELPHQITDKEVSFGLPTALEGESKNTKVTMTALPGSENFKGEIELHYDRLEPGVVGRIELTDDLSRWVQENELRAWLQYYINKVKPDDAIAPGDVVYSTEDQKDEHENVTLRTVTCTVTERNLRYKPGVMATFVITPKVVDNRIDLATTNGELDGFTA</sequence>
<comment type="caution">
    <text evidence="1">The sequence shown here is derived from an EMBL/GenBank/DDBJ whole genome shotgun (WGS) entry which is preliminary data.</text>
</comment>
<proteinExistence type="predicted"/>
<reference evidence="1" key="1">
    <citation type="submission" date="2018-07" db="EMBL/GenBank/DDBJ databases">
        <authorList>
            <person name="Ashton P.M."/>
            <person name="Dallman T."/>
            <person name="Nair S."/>
            <person name="De Pinna E."/>
            <person name="Peters T."/>
            <person name="Grant K."/>
        </authorList>
    </citation>
    <scope>NUCLEOTIDE SEQUENCE</scope>
    <source>
        <strain evidence="1">368335</strain>
    </source>
</reference>
<accession>A0A635RBP5</accession>
<evidence type="ECO:0008006" key="2">
    <source>
        <dbReference type="Google" id="ProtNLM"/>
    </source>
</evidence>